<feature type="DNA-binding region" description="H-T-H motif" evidence="4">
    <location>
        <begin position="32"/>
        <end position="51"/>
    </location>
</feature>
<evidence type="ECO:0000256" key="3">
    <source>
        <dbReference type="ARBA" id="ARBA00023163"/>
    </source>
</evidence>
<dbReference type="InterPro" id="IPR009057">
    <property type="entry name" value="Homeodomain-like_sf"/>
</dbReference>
<dbReference type="PANTHER" id="PTHR30055">
    <property type="entry name" value="HTH-TYPE TRANSCRIPTIONAL REGULATOR RUTR"/>
    <property type="match status" value="1"/>
</dbReference>
<evidence type="ECO:0000313" key="7">
    <source>
        <dbReference type="Proteomes" id="UP000830631"/>
    </source>
</evidence>
<dbReference type="Proteomes" id="UP000830631">
    <property type="component" value="Chromosome"/>
</dbReference>
<keyword evidence="7" id="KW-1185">Reference proteome</keyword>
<keyword evidence="2 4" id="KW-0238">DNA-binding</keyword>
<dbReference type="SUPFAM" id="SSF46689">
    <property type="entry name" value="Homeodomain-like"/>
    <property type="match status" value="1"/>
</dbReference>
<reference evidence="6 7" key="1">
    <citation type="submission" date="2021-06" db="EMBL/GenBank/DDBJ databases">
        <title>Genome-based taxonomic framework of Microbacterium strains isolated from marine environment, the description of four new species and reclassification of four preexisting species.</title>
        <authorList>
            <person name="Lee S.D."/>
            <person name="Kim S.-M."/>
            <person name="Byeon Y.-S."/>
            <person name="Yang H.L."/>
            <person name="Kim I.S."/>
        </authorList>
    </citation>
    <scope>NUCLEOTIDE SEQUENCE [LARGE SCALE GENOMIC DNA]</scope>
    <source>
        <strain evidence="6 7">KSW4-10</strain>
    </source>
</reference>
<proteinExistence type="predicted"/>
<evidence type="ECO:0000313" key="6">
    <source>
        <dbReference type="EMBL" id="UPL16375.1"/>
    </source>
</evidence>
<dbReference type="RefSeq" id="WP_261811917.1">
    <property type="nucleotide sequence ID" value="NZ_CP078078.1"/>
</dbReference>
<gene>
    <name evidence="6" type="ORF">KV397_00690</name>
</gene>
<name>A0ABY4IVP6_9MICO</name>
<feature type="domain" description="HTH tetR-type" evidence="5">
    <location>
        <begin position="11"/>
        <end position="69"/>
    </location>
</feature>
<evidence type="ECO:0000256" key="2">
    <source>
        <dbReference type="ARBA" id="ARBA00023125"/>
    </source>
</evidence>
<accession>A0ABY4IVP6</accession>
<keyword evidence="1" id="KW-0805">Transcription regulation</keyword>
<evidence type="ECO:0000256" key="4">
    <source>
        <dbReference type="PROSITE-ProRule" id="PRU00335"/>
    </source>
</evidence>
<dbReference type="InterPro" id="IPR025996">
    <property type="entry name" value="MT1864/Rv1816-like_C"/>
</dbReference>
<sequence>MSTSEKTYHHGDLRAALIDAAIQVLESGEPFSLRAVARRAGVSPAAPYRHFADREALDSAVAVEGFHDLRADLAAALDSAPASSSAADVIAELGIAYVAFAMRRPAVFRLMFGNECDDANAERVTASAELHTVLNEAVERLLPGADVPNLSTALWSLAHGLAFLHLDGKLRPEPADAVSARVHTVVGAILAVPLRPASLQLVDTTPGEIS</sequence>
<dbReference type="InterPro" id="IPR036271">
    <property type="entry name" value="Tet_transcr_reg_TetR-rel_C_sf"/>
</dbReference>
<dbReference type="InterPro" id="IPR001647">
    <property type="entry name" value="HTH_TetR"/>
</dbReference>
<dbReference type="Pfam" id="PF00440">
    <property type="entry name" value="TetR_N"/>
    <property type="match status" value="1"/>
</dbReference>
<organism evidence="6 7">
    <name type="scientific">Microbacterium aurugineum</name>
    <dbReference type="NCBI Taxonomy" id="2851642"/>
    <lineage>
        <taxon>Bacteria</taxon>
        <taxon>Bacillati</taxon>
        <taxon>Actinomycetota</taxon>
        <taxon>Actinomycetes</taxon>
        <taxon>Micrococcales</taxon>
        <taxon>Microbacteriaceae</taxon>
        <taxon>Microbacterium</taxon>
    </lineage>
</organism>
<evidence type="ECO:0000256" key="1">
    <source>
        <dbReference type="ARBA" id="ARBA00023015"/>
    </source>
</evidence>
<keyword evidence="3" id="KW-0804">Transcription</keyword>
<dbReference type="PANTHER" id="PTHR30055:SF220">
    <property type="entry name" value="TETR-FAMILY REGULATORY PROTEIN"/>
    <property type="match status" value="1"/>
</dbReference>
<dbReference type="Gene3D" id="1.10.357.10">
    <property type="entry name" value="Tetracycline Repressor, domain 2"/>
    <property type="match status" value="1"/>
</dbReference>
<dbReference type="SUPFAM" id="SSF48498">
    <property type="entry name" value="Tetracyclin repressor-like, C-terminal domain"/>
    <property type="match status" value="1"/>
</dbReference>
<dbReference type="Pfam" id="PF13305">
    <property type="entry name" value="TetR_C_33"/>
    <property type="match status" value="1"/>
</dbReference>
<evidence type="ECO:0000259" key="5">
    <source>
        <dbReference type="PROSITE" id="PS50977"/>
    </source>
</evidence>
<dbReference type="PROSITE" id="PS50977">
    <property type="entry name" value="HTH_TETR_2"/>
    <property type="match status" value="1"/>
</dbReference>
<dbReference type="InterPro" id="IPR050109">
    <property type="entry name" value="HTH-type_TetR-like_transc_reg"/>
</dbReference>
<protein>
    <submittedName>
        <fullName evidence="6">WHG domain-containing protein</fullName>
    </submittedName>
</protein>
<dbReference type="EMBL" id="CP078078">
    <property type="protein sequence ID" value="UPL16375.1"/>
    <property type="molecule type" value="Genomic_DNA"/>
</dbReference>